<dbReference type="EMBL" id="JBFXLT010000110">
    <property type="protein sequence ID" value="KAL2808539.1"/>
    <property type="molecule type" value="Genomic_DNA"/>
</dbReference>
<dbReference type="SUPFAM" id="SSF82708">
    <property type="entry name" value="R3H domain"/>
    <property type="match status" value="1"/>
</dbReference>
<comment type="subcellular location">
    <subcellularLocation>
        <location evidence="2">Cytoplasm</location>
    </subcellularLocation>
    <subcellularLocation>
        <location evidence="1">Nucleus</location>
    </subcellularLocation>
</comment>
<evidence type="ECO:0000256" key="2">
    <source>
        <dbReference type="ARBA" id="ARBA00004496"/>
    </source>
</evidence>
<evidence type="ECO:0000259" key="10">
    <source>
        <dbReference type="PROSITE" id="PS50174"/>
    </source>
</evidence>
<keyword evidence="5" id="KW-0963">Cytoplasm</keyword>
<dbReference type="PROSITE" id="PS51061">
    <property type="entry name" value="R3H"/>
    <property type="match status" value="1"/>
</dbReference>
<evidence type="ECO:0000313" key="12">
    <source>
        <dbReference type="EMBL" id="KAL2808539.1"/>
    </source>
</evidence>
<feature type="compositionally biased region" description="Low complexity" evidence="9">
    <location>
        <begin position="177"/>
        <end position="188"/>
    </location>
</feature>
<feature type="region of interest" description="Disordered" evidence="9">
    <location>
        <begin position="1"/>
        <end position="43"/>
    </location>
</feature>
<evidence type="ECO:0000256" key="1">
    <source>
        <dbReference type="ARBA" id="ARBA00004123"/>
    </source>
</evidence>
<evidence type="ECO:0000256" key="4">
    <source>
        <dbReference type="ARBA" id="ARBA00018964"/>
    </source>
</evidence>
<feature type="region of interest" description="Disordered" evidence="9">
    <location>
        <begin position="437"/>
        <end position="462"/>
    </location>
</feature>
<evidence type="ECO:0000313" key="13">
    <source>
        <dbReference type="Proteomes" id="UP001610334"/>
    </source>
</evidence>
<keyword evidence="6" id="KW-0507">mRNA processing</keyword>
<comment type="similarity">
    <text evidence="3">Belongs to the SQS1 family.</text>
</comment>
<dbReference type="InterPro" id="IPR000467">
    <property type="entry name" value="G_patch_dom"/>
</dbReference>
<dbReference type="PROSITE" id="PS50174">
    <property type="entry name" value="G_PATCH"/>
    <property type="match status" value="1"/>
</dbReference>
<dbReference type="SMART" id="SM00393">
    <property type="entry name" value="R3H"/>
    <property type="match status" value="1"/>
</dbReference>
<dbReference type="CDD" id="cd02646">
    <property type="entry name" value="R3H_G-patch"/>
    <property type="match status" value="1"/>
</dbReference>
<comment type="caution">
    <text evidence="12">The sequence shown here is derived from an EMBL/GenBank/DDBJ whole genome shotgun (WGS) entry which is preliminary data.</text>
</comment>
<name>A0ABR4GZB4_9EURO</name>
<dbReference type="SMART" id="SM00443">
    <property type="entry name" value="G_patch"/>
    <property type="match status" value="1"/>
</dbReference>
<evidence type="ECO:0000259" key="11">
    <source>
        <dbReference type="PROSITE" id="PS51061"/>
    </source>
</evidence>
<proteinExistence type="inferred from homology"/>
<dbReference type="Pfam" id="PF01585">
    <property type="entry name" value="G-patch"/>
    <property type="match status" value="1"/>
</dbReference>
<feature type="compositionally biased region" description="Polar residues" evidence="9">
    <location>
        <begin position="451"/>
        <end position="462"/>
    </location>
</feature>
<feature type="domain" description="G-patch" evidence="10">
    <location>
        <begin position="518"/>
        <end position="561"/>
    </location>
</feature>
<evidence type="ECO:0000256" key="3">
    <source>
        <dbReference type="ARBA" id="ARBA00010306"/>
    </source>
</evidence>
<reference evidence="12 13" key="1">
    <citation type="submission" date="2024-07" db="EMBL/GenBank/DDBJ databases">
        <title>Section-level genome sequencing and comparative genomics of Aspergillus sections Usti and Cavernicolus.</title>
        <authorList>
            <consortium name="Lawrence Berkeley National Laboratory"/>
            <person name="Nybo J.L."/>
            <person name="Vesth T.C."/>
            <person name="Theobald S."/>
            <person name="Frisvad J.C."/>
            <person name="Larsen T.O."/>
            <person name="Kjaerboelling I."/>
            <person name="Rothschild-Mancinelli K."/>
            <person name="Lyhne E.K."/>
            <person name="Kogle M.E."/>
            <person name="Barry K."/>
            <person name="Clum A."/>
            <person name="Na H."/>
            <person name="Ledsgaard L."/>
            <person name="Lin J."/>
            <person name="Lipzen A."/>
            <person name="Kuo A."/>
            <person name="Riley R."/>
            <person name="Mondo S."/>
            <person name="Labutti K."/>
            <person name="Haridas S."/>
            <person name="Pangalinan J."/>
            <person name="Salamov A.A."/>
            <person name="Simmons B.A."/>
            <person name="Magnuson J.K."/>
            <person name="Chen J."/>
            <person name="Drula E."/>
            <person name="Henrissat B."/>
            <person name="Wiebenga A."/>
            <person name="Lubbers R.J."/>
            <person name="Gomes A.C."/>
            <person name="Makela M.R."/>
            <person name="Stajich J."/>
            <person name="Grigoriev I.V."/>
            <person name="Mortensen U.H."/>
            <person name="De Vries R.P."/>
            <person name="Baker S.E."/>
            <person name="Andersen M.R."/>
        </authorList>
    </citation>
    <scope>NUCLEOTIDE SEQUENCE [LARGE SCALE GENOMIC DNA]</scope>
    <source>
        <strain evidence="12 13">CBS 588.65</strain>
    </source>
</reference>
<organism evidence="12 13">
    <name type="scientific">Aspergillus granulosus</name>
    <dbReference type="NCBI Taxonomy" id="176169"/>
    <lineage>
        <taxon>Eukaryota</taxon>
        <taxon>Fungi</taxon>
        <taxon>Dikarya</taxon>
        <taxon>Ascomycota</taxon>
        <taxon>Pezizomycotina</taxon>
        <taxon>Eurotiomycetes</taxon>
        <taxon>Eurotiomycetidae</taxon>
        <taxon>Eurotiales</taxon>
        <taxon>Aspergillaceae</taxon>
        <taxon>Aspergillus</taxon>
        <taxon>Aspergillus subgen. Nidulantes</taxon>
    </lineage>
</organism>
<feature type="region of interest" description="Disordered" evidence="9">
    <location>
        <begin position="219"/>
        <end position="274"/>
    </location>
</feature>
<evidence type="ECO:0000256" key="9">
    <source>
        <dbReference type="SAM" id="MobiDB-lite"/>
    </source>
</evidence>
<feature type="domain" description="R3H" evidence="11">
    <location>
        <begin position="392"/>
        <end position="454"/>
    </location>
</feature>
<dbReference type="InterPro" id="IPR036867">
    <property type="entry name" value="R3H_dom_sf"/>
</dbReference>
<evidence type="ECO:0000256" key="8">
    <source>
        <dbReference type="ARBA" id="ARBA00023242"/>
    </source>
</evidence>
<dbReference type="InterPro" id="IPR051189">
    <property type="entry name" value="Splicing_assoc_domain"/>
</dbReference>
<evidence type="ECO:0000256" key="7">
    <source>
        <dbReference type="ARBA" id="ARBA00023187"/>
    </source>
</evidence>
<keyword evidence="13" id="KW-1185">Reference proteome</keyword>
<dbReference type="Proteomes" id="UP001610334">
    <property type="component" value="Unassembled WGS sequence"/>
</dbReference>
<protein>
    <recommendedName>
        <fullName evidence="4">Protein SQS1</fullName>
    </recommendedName>
</protein>
<dbReference type="InterPro" id="IPR034082">
    <property type="entry name" value="R3H_G-patch"/>
</dbReference>
<dbReference type="Gene3D" id="3.30.1370.50">
    <property type="entry name" value="R3H-like domain"/>
    <property type="match status" value="1"/>
</dbReference>
<feature type="compositionally biased region" description="Basic and acidic residues" evidence="9">
    <location>
        <begin position="253"/>
        <end position="271"/>
    </location>
</feature>
<feature type="region of interest" description="Disordered" evidence="9">
    <location>
        <begin position="164"/>
        <end position="190"/>
    </location>
</feature>
<gene>
    <name evidence="12" type="ORF">BJX63DRAFT_436056</name>
</gene>
<dbReference type="Pfam" id="PF01424">
    <property type="entry name" value="R3H"/>
    <property type="match status" value="1"/>
</dbReference>
<sequence length="561" mass="61845">MARSNNAKSRKANKNTASKNIHIGVKQNHFSMQQEARNTEGRSIWRTDTQLRYRAVQFVSAGSMEPVQELDPSLAVLEHVQSEPVGSPKEAAAEPLPEIGTESITDGEAQAMTAQQRSHELEDSSEDEIVFRGRRNRIKLPTIQHIQDAATETLFQRDLSHKPAPYAHERGAVREASNSSTSSSTNESPDFIAINDCALNKTPQMSDEDEILADYIANMDDSSDDDESSSSEYEGLDQHEEAKATAANSGPDDLPHGSGSEDFHSDGHEMSGDSEVEGLADFVSITRSKSSRKKGPFASASAFADALELDPYYNFDIMDFNRPSLRKKGMNGSDYFNFDALDDELGEDLLNAWNNDRLKKKSKKKEREQLRAQGLLGRRKNDPELKTKYADGIGFEDLKSEIRLFMLSSKNSLSLPPMAKHRRMLVHDMAHALRLSSQSRGKGSSRFPVLSKTSRTPKYSPKTISQIDRVLSREKFSPRALKAWDKSGGRPTKTKVGRGNVSYMDGEVVGASAPEIGAENIGRAMLEKMGWSRGTALGAIHNKGILLPVSQVVKNSKAGLG</sequence>
<evidence type="ECO:0000256" key="5">
    <source>
        <dbReference type="ARBA" id="ARBA00022490"/>
    </source>
</evidence>
<evidence type="ECO:0000256" key="6">
    <source>
        <dbReference type="ARBA" id="ARBA00022664"/>
    </source>
</evidence>
<keyword evidence="8" id="KW-0539">Nucleus</keyword>
<dbReference type="PANTHER" id="PTHR14195">
    <property type="entry name" value="G PATCH DOMAIN CONTAINING PROTEIN 2"/>
    <property type="match status" value="1"/>
</dbReference>
<keyword evidence="7" id="KW-0508">mRNA splicing</keyword>
<accession>A0ABR4GZB4</accession>
<dbReference type="InterPro" id="IPR001374">
    <property type="entry name" value="R3H_dom"/>
</dbReference>